<organism evidence="4 5">
    <name type="scientific">Gallintestinimicrobium propionicum</name>
    <dbReference type="NCBI Taxonomy" id="2981770"/>
    <lineage>
        <taxon>Bacteria</taxon>
        <taxon>Bacillati</taxon>
        <taxon>Bacillota</taxon>
        <taxon>Clostridia</taxon>
        <taxon>Lachnospirales</taxon>
        <taxon>Lachnospiraceae</taxon>
        <taxon>Gallintestinimicrobium</taxon>
    </lineage>
</organism>
<evidence type="ECO:0000256" key="2">
    <source>
        <dbReference type="ARBA" id="ARBA00022573"/>
    </source>
</evidence>
<dbReference type="AlphaFoldDB" id="A0AAE3AX28"/>
<keyword evidence="2" id="KW-0169">Cobalamin biosynthesis</keyword>
<keyword evidence="5" id="KW-1185">Reference proteome</keyword>
<evidence type="ECO:0000256" key="1">
    <source>
        <dbReference type="ARBA" id="ARBA00004953"/>
    </source>
</evidence>
<reference evidence="4 5" key="1">
    <citation type="submission" date="2021-10" db="EMBL/GenBank/DDBJ databases">
        <title>Anaerobic single-cell dispensing facilitates the cultivation of human gut bacteria.</title>
        <authorList>
            <person name="Afrizal A."/>
        </authorList>
    </citation>
    <scope>NUCLEOTIDE SEQUENCE [LARGE SCALE GENOMIC DNA]</scope>
    <source>
        <strain evidence="4 5">CLA-AA-H244</strain>
    </source>
</reference>
<dbReference type="RefSeq" id="WP_021916063.1">
    <property type="nucleotide sequence ID" value="NZ_JAJEQF010000014.1"/>
</dbReference>
<dbReference type="InterPro" id="IPR000878">
    <property type="entry name" value="4pyrrol_Mease"/>
</dbReference>
<dbReference type="Pfam" id="PF00590">
    <property type="entry name" value="TP_methylase"/>
    <property type="match status" value="1"/>
</dbReference>
<dbReference type="InterPro" id="IPR035996">
    <property type="entry name" value="4pyrrol_Methylase_sf"/>
</dbReference>
<proteinExistence type="predicted"/>
<dbReference type="InterPro" id="IPR003043">
    <property type="entry name" value="Uropor_MeTrfase_CS"/>
</dbReference>
<dbReference type="SUPFAM" id="SSF53790">
    <property type="entry name" value="Tetrapyrrole methylase"/>
    <property type="match status" value="1"/>
</dbReference>
<dbReference type="Proteomes" id="UP001199355">
    <property type="component" value="Unassembled WGS sequence"/>
</dbReference>
<dbReference type="PROSITE" id="PS00839">
    <property type="entry name" value="SUMT_1"/>
    <property type="match status" value="1"/>
</dbReference>
<sequence>MSGNIKGIFYGVSTGPGDPELMTVKAVRILKEADVIAAARVMGKQETALEIAKQAVCREKSSRTVFWKTRLMDISQL</sequence>
<dbReference type="GO" id="GO:0009236">
    <property type="term" value="P:cobalamin biosynthetic process"/>
    <property type="evidence" value="ECO:0007669"/>
    <property type="project" value="UniProtKB-KW"/>
</dbReference>
<evidence type="ECO:0000313" key="4">
    <source>
        <dbReference type="EMBL" id="MCC2167484.1"/>
    </source>
</evidence>
<comment type="pathway">
    <text evidence="1">Cofactor biosynthesis; adenosylcobalamin biosynthesis.</text>
</comment>
<dbReference type="InterPro" id="IPR014777">
    <property type="entry name" value="4pyrrole_Mease_sub1"/>
</dbReference>
<dbReference type="PANTHER" id="PTHR43467">
    <property type="entry name" value="COBALT-PRECORRIN-2 C(20)-METHYLTRANSFERASE"/>
    <property type="match status" value="1"/>
</dbReference>
<dbReference type="GO" id="GO:0008168">
    <property type="term" value="F:methyltransferase activity"/>
    <property type="evidence" value="ECO:0007669"/>
    <property type="project" value="InterPro"/>
</dbReference>
<gene>
    <name evidence="4" type="ORF">LKD45_07195</name>
</gene>
<evidence type="ECO:0000313" key="5">
    <source>
        <dbReference type="Proteomes" id="UP001199355"/>
    </source>
</evidence>
<name>A0AAE3AX28_9FIRM</name>
<protein>
    <recommendedName>
        <fullName evidence="3">Tetrapyrrole methylase domain-containing protein</fullName>
    </recommendedName>
</protein>
<evidence type="ECO:0000259" key="3">
    <source>
        <dbReference type="Pfam" id="PF00590"/>
    </source>
</evidence>
<comment type="caution">
    <text evidence="4">The sequence shown here is derived from an EMBL/GenBank/DDBJ whole genome shotgun (WGS) entry which is preliminary data.</text>
</comment>
<dbReference type="EMBL" id="JAJEQF010000014">
    <property type="protein sequence ID" value="MCC2167484.1"/>
    <property type="molecule type" value="Genomic_DNA"/>
</dbReference>
<accession>A0AAE3AX28</accession>
<dbReference type="PANTHER" id="PTHR43467:SF2">
    <property type="entry name" value="COBALT-PRECORRIN-2 C(20)-METHYLTRANSFERASE"/>
    <property type="match status" value="1"/>
</dbReference>
<dbReference type="Gene3D" id="3.40.1010.10">
    <property type="entry name" value="Cobalt-precorrin-4 Transmethylase, Domain 1"/>
    <property type="match status" value="1"/>
</dbReference>
<feature type="domain" description="Tetrapyrrole methylase" evidence="3">
    <location>
        <begin position="9"/>
        <end position="64"/>
    </location>
</feature>